<feature type="chain" id="PRO_5021911908" evidence="1">
    <location>
        <begin position="24"/>
        <end position="484"/>
    </location>
</feature>
<accession>A0A545U8N4</accession>
<feature type="signal peptide" evidence="1">
    <location>
        <begin position="1"/>
        <end position="23"/>
    </location>
</feature>
<dbReference type="EMBL" id="VIKS01000011">
    <property type="protein sequence ID" value="TQV85818.1"/>
    <property type="molecule type" value="Genomic_DNA"/>
</dbReference>
<name>A0A545U8N4_9GAMM</name>
<reference evidence="2 3" key="1">
    <citation type="submission" date="2019-07" db="EMBL/GenBank/DDBJ databases">
        <title>Draft genome for Aliikangiella sp. M105.</title>
        <authorList>
            <person name="Wang G."/>
        </authorList>
    </citation>
    <scope>NUCLEOTIDE SEQUENCE [LARGE SCALE GENOMIC DNA]</scope>
    <source>
        <strain evidence="2 3">M105</strain>
    </source>
</reference>
<evidence type="ECO:0000313" key="3">
    <source>
        <dbReference type="Proteomes" id="UP000315439"/>
    </source>
</evidence>
<evidence type="ECO:0000256" key="1">
    <source>
        <dbReference type="SAM" id="SignalP"/>
    </source>
</evidence>
<dbReference type="AlphaFoldDB" id="A0A545U8N4"/>
<dbReference type="RefSeq" id="WP_142932737.1">
    <property type="nucleotide sequence ID" value="NZ_ML660167.1"/>
</dbReference>
<organism evidence="2 3">
    <name type="scientific">Aliikangiella coralliicola</name>
    <dbReference type="NCBI Taxonomy" id="2592383"/>
    <lineage>
        <taxon>Bacteria</taxon>
        <taxon>Pseudomonadati</taxon>
        <taxon>Pseudomonadota</taxon>
        <taxon>Gammaproteobacteria</taxon>
        <taxon>Oceanospirillales</taxon>
        <taxon>Pleioneaceae</taxon>
        <taxon>Aliikangiella</taxon>
    </lineage>
</organism>
<proteinExistence type="predicted"/>
<keyword evidence="1" id="KW-0732">Signal</keyword>
<gene>
    <name evidence="2" type="ORF">FLL46_17995</name>
</gene>
<comment type="caution">
    <text evidence="2">The sequence shown here is derived from an EMBL/GenBank/DDBJ whole genome shotgun (WGS) entry which is preliminary data.</text>
</comment>
<dbReference type="Proteomes" id="UP000315439">
    <property type="component" value="Unassembled WGS sequence"/>
</dbReference>
<keyword evidence="3" id="KW-1185">Reference proteome</keyword>
<evidence type="ECO:0000313" key="2">
    <source>
        <dbReference type="EMBL" id="TQV85818.1"/>
    </source>
</evidence>
<protein>
    <submittedName>
        <fullName evidence="2">Uncharacterized protein</fullName>
    </submittedName>
</protein>
<sequence>MKPTINQLSLLVSMALFPTALLADSFTDAQNIITSAVEAEANDHLPAPVPDNYHWKGWETPFLPKNYDKVLTINAQDGGATANSALTIDSDFGGEYSGRFQFKCDATYSEGDPLSGGKLACRTNYTYHLPNHRREGTLKASLIADVTPDGMTVSAEAHPEVGIELRGENTDNISYEDFEFVNGKSTAEVSISDQRKGSILLNSSYKISGGLEPHRAFGDFTMSWDAFLDSYQFNAETNADILVDAVEVNEQGNNRYHMADNYTKWVSGLLPVDTTQKYRLSGNFKSVTEAPSFVYFGIESYDEDYNLISSVMVNRTGNDGLVTSASANSIQVAQPFSGWAQADAMELNKGIGIYYDGDTSKHPDFIIDPIKSPGVHVGYHSIGNQIVGFDDSLPADVLAEIEPGVTVIKNHQVSSSHIYIAGQYVPEEWTSFSQVLEGDDLWYNNHHSFRPGTKYVKVYVAGNWINGQNSELYFDDLILEKIVE</sequence>